<feature type="domain" description="Carbohydrate kinase FGGY N-terminal" evidence="1">
    <location>
        <begin position="8"/>
        <end position="42"/>
    </location>
</feature>
<dbReference type="Pfam" id="PF00370">
    <property type="entry name" value="FGGY_N"/>
    <property type="match status" value="1"/>
</dbReference>
<dbReference type="GO" id="GO:0016301">
    <property type="term" value="F:kinase activity"/>
    <property type="evidence" value="ECO:0007669"/>
    <property type="project" value="InterPro"/>
</dbReference>
<evidence type="ECO:0000313" key="3">
    <source>
        <dbReference type="Proteomes" id="UP000759246"/>
    </source>
</evidence>
<dbReference type="Proteomes" id="UP000759246">
    <property type="component" value="Unassembled WGS sequence"/>
</dbReference>
<evidence type="ECO:0000313" key="2">
    <source>
        <dbReference type="EMBL" id="MBF0967217.1"/>
    </source>
</evidence>
<name>A0A929RQD6_9ACTO</name>
<comment type="caution">
    <text evidence="2">The sequence shown here is derived from an EMBL/GenBank/DDBJ whole genome shotgun (WGS) entry which is preliminary data.</text>
</comment>
<dbReference type="InterPro" id="IPR018484">
    <property type="entry name" value="FGGY_N"/>
</dbReference>
<accession>A0A929RQD6</accession>
<dbReference type="Gene3D" id="3.30.420.40">
    <property type="match status" value="1"/>
</dbReference>
<reference evidence="2" key="1">
    <citation type="submission" date="2020-04" db="EMBL/GenBank/DDBJ databases">
        <title>Deep metagenomics examines the oral microbiome during advanced dental caries in children, revealing novel taxa and co-occurrences with host molecules.</title>
        <authorList>
            <person name="Baker J.L."/>
            <person name="Morton J.T."/>
            <person name="Dinis M."/>
            <person name="Alvarez R."/>
            <person name="Tran N.C."/>
            <person name="Knight R."/>
            <person name="Edlund A."/>
        </authorList>
    </citation>
    <scope>NUCLEOTIDE SEQUENCE</scope>
    <source>
        <strain evidence="2">JCVI_30_bin.13</strain>
    </source>
</reference>
<dbReference type="GO" id="GO:0005975">
    <property type="term" value="P:carbohydrate metabolic process"/>
    <property type="evidence" value="ECO:0007669"/>
    <property type="project" value="InterPro"/>
</dbReference>
<feature type="non-terminal residue" evidence="2">
    <location>
        <position position="42"/>
    </location>
</feature>
<dbReference type="SUPFAM" id="SSF53067">
    <property type="entry name" value="Actin-like ATPase domain"/>
    <property type="match status" value="1"/>
</dbReference>
<dbReference type="EMBL" id="JABZGF010000363">
    <property type="protein sequence ID" value="MBF0967217.1"/>
    <property type="molecule type" value="Genomic_DNA"/>
</dbReference>
<organism evidence="2 3">
    <name type="scientific">Actinomyces bouchesdurhonensis</name>
    <dbReference type="NCBI Taxonomy" id="1852361"/>
    <lineage>
        <taxon>Bacteria</taxon>
        <taxon>Bacillati</taxon>
        <taxon>Actinomycetota</taxon>
        <taxon>Actinomycetes</taxon>
        <taxon>Actinomycetales</taxon>
        <taxon>Actinomycetaceae</taxon>
        <taxon>Actinomyces</taxon>
    </lineage>
</organism>
<proteinExistence type="predicted"/>
<protein>
    <recommendedName>
        <fullName evidence="1">Carbohydrate kinase FGGY N-terminal domain-containing protein</fullName>
    </recommendedName>
</protein>
<gene>
    <name evidence="2" type="ORF">HXK09_08745</name>
</gene>
<sequence>MTTPEMFVLAIDQGTTSTRAIIFNHAGEIVAVGQQEFTQIFP</sequence>
<dbReference type="AlphaFoldDB" id="A0A929RQD6"/>
<dbReference type="InterPro" id="IPR043129">
    <property type="entry name" value="ATPase_NBD"/>
</dbReference>
<evidence type="ECO:0000259" key="1">
    <source>
        <dbReference type="Pfam" id="PF00370"/>
    </source>
</evidence>